<dbReference type="GO" id="GO:0003676">
    <property type="term" value="F:nucleic acid binding"/>
    <property type="evidence" value="ECO:0007669"/>
    <property type="project" value="InterPro"/>
</dbReference>
<dbReference type="InterPro" id="IPR014905">
    <property type="entry name" value="HIRAN"/>
</dbReference>
<evidence type="ECO:0000256" key="3">
    <source>
        <dbReference type="SAM" id="MobiDB-lite"/>
    </source>
</evidence>
<evidence type="ECO:0000256" key="2">
    <source>
        <dbReference type="ARBA" id="ARBA00022801"/>
    </source>
</evidence>
<dbReference type="Proteomes" id="UP000240996">
    <property type="component" value="Unassembled WGS sequence"/>
</dbReference>
<dbReference type="EMBL" id="PZZN01000003">
    <property type="protein sequence ID" value="PTM44928.1"/>
    <property type="molecule type" value="Genomic_DNA"/>
</dbReference>
<accession>A0A2T4YNG1</accession>
<dbReference type="GO" id="GO:0008270">
    <property type="term" value="F:zinc ion binding"/>
    <property type="evidence" value="ECO:0007669"/>
    <property type="project" value="InterPro"/>
</dbReference>
<keyword evidence="6" id="KW-1185">Reference proteome</keyword>
<feature type="compositionally biased region" description="Basic and acidic residues" evidence="3">
    <location>
        <begin position="124"/>
        <end position="134"/>
    </location>
</feature>
<feature type="region of interest" description="Disordered" evidence="3">
    <location>
        <begin position="88"/>
        <end position="134"/>
    </location>
</feature>
<dbReference type="Pfam" id="PF08797">
    <property type="entry name" value="HIRAN"/>
    <property type="match status" value="1"/>
</dbReference>
<reference evidence="5 6" key="1">
    <citation type="submission" date="2018-04" db="EMBL/GenBank/DDBJ databases">
        <title>Genomic Encyclopedia of Type Strains, Phase III (KMG-III): the genomes of soil and plant-associated and newly described type strains.</title>
        <authorList>
            <person name="Whitman W."/>
        </authorList>
    </citation>
    <scope>NUCLEOTIDE SEQUENCE [LARGE SCALE GENOMIC DNA]</scope>
    <source>
        <strain evidence="5 6">NW12</strain>
    </source>
</reference>
<evidence type="ECO:0000256" key="1">
    <source>
        <dbReference type="ARBA" id="ARBA00022723"/>
    </source>
</evidence>
<evidence type="ECO:0000313" key="6">
    <source>
        <dbReference type="Proteomes" id="UP000240996"/>
    </source>
</evidence>
<comment type="caution">
    <text evidence="5">The sequence shown here is derived from an EMBL/GenBank/DDBJ whole genome shotgun (WGS) entry which is preliminary data.</text>
</comment>
<evidence type="ECO:0000259" key="4">
    <source>
        <dbReference type="Pfam" id="PF08797"/>
    </source>
</evidence>
<keyword evidence="2" id="KW-0378">Hydrolase</keyword>
<dbReference type="Gene3D" id="3.30.70.2330">
    <property type="match status" value="1"/>
</dbReference>
<evidence type="ECO:0000313" key="5">
    <source>
        <dbReference type="EMBL" id="PTM44928.1"/>
    </source>
</evidence>
<gene>
    <name evidence="5" type="ORF">C8J24_3144</name>
</gene>
<protein>
    <submittedName>
        <fullName evidence="5">HIRAN domain-containing protein</fullName>
    </submittedName>
</protein>
<organism evidence="5 6">
    <name type="scientific">Sphingomonas aerolata</name>
    <dbReference type="NCBI Taxonomy" id="185951"/>
    <lineage>
        <taxon>Bacteria</taxon>
        <taxon>Pseudomonadati</taxon>
        <taxon>Pseudomonadota</taxon>
        <taxon>Alphaproteobacteria</taxon>
        <taxon>Sphingomonadales</taxon>
        <taxon>Sphingomonadaceae</taxon>
        <taxon>Sphingomonas</taxon>
    </lineage>
</organism>
<sequence length="134" mass="14918">MRRPFVDRIDFPNEDTSKSNRRRECMLCAPGVAVELRFEPSNPYDGNAVAIFSERGTQLGYVSAERAPLIGKRIKEGEAIAVFQTMHGSGVPTLPDPVPDALKRPPPRQARPAQRPVYDPHAFYPDKEGPEFGV</sequence>
<proteinExistence type="predicted"/>
<dbReference type="GO" id="GO:0016818">
    <property type="term" value="F:hydrolase activity, acting on acid anhydrides, in phosphorus-containing anhydrides"/>
    <property type="evidence" value="ECO:0007669"/>
    <property type="project" value="InterPro"/>
</dbReference>
<keyword evidence="1" id="KW-0479">Metal-binding</keyword>
<feature type="domain" description="HIRAN" evidence="4">
    <location>
        <begin position="29"/>
        <end position="81"/>
    </location>
</feature>
<name>A0A2T4YNG1_9SPHN</name>
<dbReference type="AlphaFoldDB" id="A0A2T4YNG1"/>